<name>A0A1H9YPC1_9FIRM</name>
<dbReference type="Pfam" id="PF12683">
    <property type="entry name" value="DUF3798"/>
    <property type="match status" value="1"/>
</dbReference>
<protein>
    <recommendedName>
        <fullName evidence="3">DUF3798 domain-containing protein</fullName>
    </recommendedName>
</protein>
<sequence length="370" mass="40627">MRKILCVLLTGLLIFALLGCGGKSEVKEDKFRIGIVTGTVSQGEEEFVAAQDMVKKYGEDVIKHVTYPDNFTKEQETTIANIVNLAADPLVKVIVIVQGVPGTAAAIEQVRETRDDVFFIVGVPHEDPAMIAKYADIVLETDNLFRGVSIMEQAKAMGAEKFIHYSFPRHMSYELLASRRDKLRETAEKLGIEFIEVDAPDPLGDAGIPGTQQFILEDVSRQVEVHGPNTAFFGTNCAMQEPLIREVLKNKAIFPEQCCPSPYHAYPGALGVSIPSDKTGDLEYLFEQIKAKVAEAGNAGRMATWKAPANMAIIWAATEYGVALAKGEVDGVNYDILQKKFNEAVGGEVQLELLKGTDNFYLFVVDSIVF</sequence>
<accession>A0A1H9YPC1</accession>
<dbReference type="InterPro" id="IPR024258">
    <property type="entry name" value="DUF3798"/>
</dbReference>
<dbReference type="PROSITE" id="PS51257">
    <property type="entry name" value="PROKAR_LIPOPROTEIN"/>
    <property type="match status" value="1"/>
</dbReference>
<keyword evidence="2" id="KW-1185">Reference proteome</keyword>
<gene>
    <name evidence="1" type="ORF">SAMN03080614_100445</name>
</gene>
<dbReference type="EMBL" id="FOIF01000004">
    <property type="protein sequence ID" value="SES70896.1"/>
    <property type="molecule type" value="Genomic_DNA"/>
</dbReference>
<evidence type="ECO:0000313" key="2">
    <source>
        <dbReference type="Proteomes" id="UP000243819"/>
    </source>
</evidence>
<evidence type="ECO:0008006" key="3">
    <source>
        <dbReference type="Google" id="ProtNLM"/>
    </source>
</evidence>
<proteinExistence type="predicted"/>
<dbReference type="RefSeq" id="WP_207648376.1">
    <property type="nucleotide sequence ID" value="NZ_FOIF01000004.1"/>
</dbReference>
<dbReference type="AlphaFoldDB" id="A0A1H9YPC1"/>
<organism evidence="1 2">
    <name type="scientific">Anaerobranca gottschalkii DSM 13577</name>
    <dbReference type="NCBI Taxonomy" id="1120990"/>
    <lineage>
        <taxon>Bacteria</taxon>
        <taxon>Bacillati</taxon>
        <taxon>Bacillota</taxon>
        <taxon>Clostridia</taxon>
        <taxon>Eubacteriales</taxon>
        <taxon>Proteinivoracaceae</taxon>
        <taxon>Anaerobranca</taxon>
    </lineage>
</organism>
<dbReference type="Proteomes" id="UP000243819">
    <property type="component" value="Unassembled WGS sequence"/>
</dbReference>
<evidence type="ECO:0000313" key="1">
    <source>
        <dbReference type="EMBL" id="SES70896.1"/>
    </source>
</evidence>
<reference evidence="2" key="1">
    <citation type="submission" date="2016-10" db="EMBL/GenBank/DDBJ databases">
        <authorList>
            <person name="Varghese N."/>
            <person name="Submissions S."/>
        </authorList>
    </citation>
    <scope>NUCLEOTIDE SEQUENCE [LARGE SCALE GENOMIC DNA]</scope>
    <source>
        <strain evidence="2">DSM 13577</strain>
    </source>
</reference>
<dbReference type="STRING" id="1120990.SAMN03080614_100445"/>
<dbReference type="Gene3D" id="3.40.50.11390">
    <property type="match status" value="1"/>
</dbReference>